<evidence type="ECO:0000256" key="6">
    <source>
        <dbReference type="ARBA" id="ARBA00023136"/>
    </source>
</evidence>
<keyword evidence="7" id="KW-0568">Pathogenesis-related protein</keyword>
<sequence length="215" mass="25136">MTLFGFLSLLMGHWVVVVAKICIKTSAVRSRFSPCAINDNLKLEEGGFDSASSYANDSSDREEMYTLVHEHDHCPESFASQESLEKLHRLMFVLGVIHVLYNFIAIALAMIKVVAYSHQYNFCSFQAALFNIRLTRLTTFISHRTSHPWSQYRVLLWLLCFSRQFWSSINNSDYMALRYGFITTHELPLTYDFHNYMLRNMEEEFRDIVGIRKPH</sequence>
<accession>A0A6A6M1M5</accession>
<keyword evidence="6 8" id="KW-0472">Membrane</keyword>
<keyword evidence="4" id="KW-0611">Plant defense</keyword>
<keyword evidence="11" id="KW-1185">Reference proteome</keyword>
<keyword evidence="5 8" id="KW-1133">Transmembrane helix</keyword>
<organism evidence="10 11">
    <name type="scientific">Hevea brasiliensis</name>
    <name type="common">Para rubber tree</name>
    <name type="synonym">Siphonia brasiliensis</name>
    <dbReference type="NCBI Taxonomy" id="3981"/>
    <lineage>
        <taxon>Eukaryota</taxon>
        <taxon>Viridiplantae</taxon>
        <taxon>Streptophyta</taxon>
        <taxon>Embryophyta</taxon>
        <taxon>Tracheophyta</taxon>
        <taxon>Spermatophyta</taxon>
        <taxon>Magnoliopsida</taxon>
        <taxon>eudicotyledons</taxon>
        <taxon>Gunneridae</taxon>
        <taxon>Pentapetalae</taxon>
        <taxon>rosids</taxon>
        <taxon>fabids</taxon>
        <taxon>Malpighiales</taxon>
        <taxon>Euphorbiaceae</taxon>
        <taxon>Crotonoideae</taxon>
        <taxon>Micrandreae</taxon>
        <taxon>Hevea</taxon>
    </lineage>
</organism>
<evidence type="ECO:0000256" key="9">
    <source>
        <dbReference type="SAM" id="SignalP"/>
    </source>
</evidence>
<dbReference type="GO" id="GO:0016020">
    <property type="term" value="C:membrane"/>
    <property type="evidence" value="ECO:0007669"/>
    <property type="project" value="UniProtKB-SubCell"/>
</dbReference>
<dbReference type="PANTHER" id="PTHR31942">
    <property type="entry name" value="MLO-LIKE PROTEIN 1"/>
    <property type="match status" value="1"/>
</dbReference>
<keyword evidence="3 8" id="KW-0812">Transmembrane</keyword>
<feature type="transmembrane region" description="Helical" evidence="8">
    <location>
        <begin position="90"/>
        <end position="111"/>
    </location>
</feature>
<protein>
    <recommendedName>
        <fullName evidence="12">MLO-like protein</fullName>
    </recommendedName>
</protein>
<dbReference type="EMBL" id="JAAGAX010000008">
    <property type="protein sequence ID" value="KAF2306263.1"/>
    <property type="molecule type" value="Genomic_DNA"/>
</dbReference>
<dbReference type="Proteomes" id="UP000467840">
    <property type="component" value="Chromosome 9"/>
</dbReference>
<evidence type="ECO:0000313" key="10">
    <source>
        <dbReference type="EMBL" id="KAF2306263.1"/>
    </source>
</evidence>
<evidence type="ECO:0000256" key="1">
    <source>
        <dbReference type="ARBA" id="ARBA00004141"/>
    </source>
</evidence>
<evidence type="ECO:0000256" key="3">
    <source>
        <dbReference type="ARBA" id="ARBA00022692"/>
    </source>
</evidence>
<feature type="signal peptide" evidence="9">
    <location>
        <begin position="1"/>
        <end position="19"/>
    </location>
</feature>
<evidence type="ECO:0000313" key="11">
    <source>
        <dbReference type="Proteomes" id="UP000467840"/>
    </source>
</evidence>
<reference evidence="10 11" key="1">
    <citation type="journal article" date="2020" name="Mol. Plant">
        <title>The Chromosome-Based Rubber Tree Genome Provides New Insights into Spurge Genome Evolution and Rubber Biosynthesis.</title>
        <authorList>
            <person name="Liu J."/>
            <person name="Shi C."/>
            <person name="Shi C.C."/>
            <person name="Li W."/>
            <person name="Zhang Q.J."/>
            <person name="Zhang Y."/>
            <person name="Li K."/>
            <person name="Lu H.F."/>
            <person name="Shi C."/>
            <person name="Zhu S.T."/>
            <person name="Xiao Z.Y."/>
            <person name="Nan H."/>
            <person name="Yue Y."/>
            <person name="Zhu X.G."/>
            <person name="Wu Y."/>
            <person name="Hong X.N."/>
            <person name="Fan G.Y."/>
            <person name="Tong Y."/>
            <person name="Zhang D."/>
            <person name="Mao C.L."/>
            <person name="Liu Y.L."/>
            <person name="Hao S.J."/>
            <person name="Liu W.Q."/>
            <person name="Lv M.Q."/>
            <person name="Zhang H.B."/>
            <person name="Liu Y."/>
            <person name="Hu-Tang G.R."/>
            <person name="Wang J.P."/>
            <person name="Wang J.H."/>
            <person name="Sun Y.H."/>
            <person name="Ni S.B."/>
            <person name="Chen W.B."/>
            <person name="Zhang X.C."/>
            <person name="Jiao Y.N."/>
            <person name="Eichler E.E."/>
            <person name="Li G.H."/>
            <person name="Liu X."/>
            <person name="Gao L.Z."/>
        </authorList>
    </citation>
    <scope>NUCLEOTIDE SEQUENCE [LARGE SCALE GENOMIC DNA]</scope>
    <source>
        <strain evidence="11">cv. GT1</strain>
        <tissue evidence="10">Leaf</tissue>
    </source>
</reference>
<dbReference type="AlphaFoldDB" id="A0A6A6M1M5"/>
<name>A0A6A6M1M5_HEVBR</name>
<evidence type="ECO:0000256" key="7">
    <source>
        <dbReference type="ARBA" id="ARBA00023265"/>
    </source>
</evidence>
<evidence type="ECO:0000256" key="5">
    <source>
        <dbReference type="ARBA" id="ARBA00022989"/>
    </source>
</evidence>
<evidence type="ECO:0000256" key="8">
    <source>
        <dbReference type="SAM" id="Phobius"/>
    </source>
</evidence>
<dbReference type="Pfam" id="PF03094">
    <property type="entry name" value="Mlo"/>
    <property type="match status" value="1"/>
</dbReference>
<evidence type="ECO:0000256" key="4">
    <source>
        <dbReference type="ARBA" id="ARBA00022821"/>
    </source>
</evidence>
<comment type="caution">
    <text evidence="10">The sequence shown here is derived from an EMBL/GenBank/DDBJ whole genome shotgun (WGS) entry which is preliminary data.</text>
</comment>
<gene>
    <name evidence="10" type="ORF">GH714_016091</name>
</gene>
<feature type="chain" id="PRO_5025404282" description="MLO-like protein" evidence="9">
    <location>
        <begin position="20"/>
        <end position="215"/>
    </location>
</feature>
<proteinExistence type="inferred from homology"/>
<evidence type="ECO:0008006" key="12">
    <source>
        <dbReference type="Google" id="ProtNLM"/>
    </source>
</evidence>
<dbReference type="PANTHER" id="PTHR31942:SF62">
    <property type="entry name" value="MLO-LIKE PROTEIN"/>
    <property type="match status" value="1"/>
</dbReference>
<comment type="similarity">
    <text evidence="2">Belongs to the MLO family.</text>
</comment>
<dbReference type="InterPro" id="IPR004326">
    <property type="entry name" value="Mlo"/>
</dbReference>
<dbReference type="GO" id="GO:0006952">
    <property type="term" value="P:defense response"/>
    <property type="evidence" value="ECO:0007669"/>
    <property type="project" value="UniProtKB-KW"/>
</dbReference>
<evidence type="ECO:0000256" key="2">
    <source>
        <dbReference type="ARBA" id="ARBA00006574"/>
    </source>
</evidence>
<comment type="subcellular location">
    <subcellularLocation>
        <location evidence="1">Membrane</location>
        <topology evidence="1">Multi-pass membrane protein</topology>
    </subcellularLocation>
</comment>
<keyword evidence="9" id="KW-0732">Signal</keyword>